<proteinExistence type="predicted"/>
<dbReference type="AlphaFoldDB" id="A0AAC8YK91"/>
<dbReference type="Pfam" id="PF04191">
    <property type="entry name" value="PEMT"/>
    <property type="match status" value="1"/>
</dbReference>
<dbReference type="PANTHER" id="PTHR12714">
    <property type="entry name" value="PROTEIN-S ISOPRENYLCYSTEINE O-METHYLTRANSFERASE"/>
    <property type="match status" value="1"/>
</dbReference>
<feature type="transmembrane region" description="Helical" evidence="5">
    <location>
        <begin position="132"/>
        <end position="164"/>
    </location>
</feature>
<evidence type="ECO:0000313" key="7">
    <source>
        <dbReference type="Proteomes" id="UP000075755"/>
    </source>
</evidence>
<dbReference type="Gene3D" id="1.20.120.1630">
    <property type="match status" value="1"/>
</dbReference>
<dbReference type="EMBL" id="CP015005">
    <property type="protein sequence ID" value="AMS39683.1"/>
    <property type="molecule type" value="Genomic_DNA"/>
</dbReference>
<dbReference type="Proteomes" id="UP000075755">
    <property type="component" value="Chromosome"/>
</dbReference>
<accession>A0AAC8YK91</accession>
<dbReference type="PANTHER" id="PTHR12714:SF9">
    <property type="entry name" value="PROTEIN-S-ISOPRENYLCYSTEINE O-METHYLTRANSFERASE"/>
    <property type="match status" value="1"/>
</dbReference>
<feature type="transmembrane region" description="Helical" evidence="5">
    <location>
        <begin position="91"/>
        <end position="111"/>
    </location>
</feature>
<dbReference type="GO" id="GO:0016740">
    <property type="term" value="F:transferase activity"/>
    <property type="evidence" value="ECO:0007669"/>
    <property type="project" value="UniProtKB-ARBA"/>
</dbReference>
<protein>
    <submittedName>
        <fullName evidence="6">Nickel-cobalt-cadmium resistance protein NccN</fullName>
    </submittedName>
</protein>
<comment type="subcellular location">
    <subcellularLocation>
        <location evidence="1">Endomembrane system</location>
        <topology evidence="1">Multi-pass membrane protein</topology>
    </subcellularLocation>
</comment>
<name>A0AAC8YK91_AMIAI</name>
<dbReference type="GO" id="GO:0012505">
    <property type="term" value="C:endomembrane system"/>
    <property type="evidence" value="ECO:0007669"/>
    <property type="project" value="UniProtKB-SubCell"/>
</dbReference>
<dbReference type="KEGG" id="aak:AA2016_0745"/>
<evidence type="ECO:0000256" key="3">
    <source>
        <dbReference type="ARBA" id="ARBA00022989"/>
    </source>
</evidence>
<keyword evidence="3 5" id="KW-1133">Transmembrane helix</keyword>
<sequence>MLRAQTGAQCTDAPASAGAIFPDSGAKRLTCPRRAAGVFGRMSNDDTSGLGRYQSMRRLVLAVLIVAMFAALLFGQSTFPPDTTVHEVVEMVGILLIFLGIVGRLWCTLYIGGRKSGEVVTGGPYSMTRNPLYVFSTLAAAGVGAQMGSIVATIGFAVLCALAFHVVILREERHLEALFGAAYKAYVERVPRFFPKLSLYQEGDTGSFRPKLLLNTLLDGLVFLVALPVFELIDHAQVTGALPVLFRLP</sequence>
<evidence type="ECO:0000256" key="4">
    <source>
        <dbReference type="ARBA" id="ARBA00023136"/>
    </source>
</evidence>
<evidence type="ECO:0000256" key="1">
    <source>
        <dbReference type="ARBA" id="ARBA00004127"/>
    </source>
</evidence>
<keyword evidence="2 5" id="KW-0812">Transmembrane</keyword>
<evidence type="ECO:0000313" key="6">
    <source>
        <dbReference type="EMBL" id="AMS39683.1"/>
    </source>
</evidence>
<reference evidence="6 7" key="1">
    <citation type="submission" date="2016-03" db="EMBL/GenBank/DDBJ databases">
        <title>Complete genome of Aminobacter aminovorans KCTC 2477.</title>
        <authorList>
            <person name="Kim K.M."/>
        </authorList>
    </citation>
    <scope>NUCLEOTIDE SEQUENCE [LARGE SCALE GENOMIC DNA]</scope>
    <source>
        <strain evidence="6 7">KCTC 2477</strain>
    </source>
</reference>
<feature type="transmembrane region" description="Helical" evidence="5">
    <location>
        <begin position="59"/>
        <end position="79"/>
    </location>
</feature>
<evidence type="ECO:0000256" key="5">
    <source>
        <dbReference type="SAM" id="Phobius"/>
    </source>
</evidence>
<gene>
    <name evidence="6" type="ORF">AA2016_0745</name>
</gene>
<keyword evidence="4 5" id="KW-0472">Membrane</keyword>
<evidence type="ECO:0000256" key="2">
    <source>
        <dbReference type="ARBA" id="ARBA00022692"/>
    </source>
</evidence>
<dbReference type="InterPro" id="IPR007318">
    <property type="entry name" value="Phopholipid_MeTrfase"/>
</dbReference>
<organism evidence="6 7">
    <name type="scientific">Aminobacter aminovorans</name>
    <name type="common">Chelatobacter heintzii</name>
    <dbReference type="NCBI Taxonomy" id="83263"/>
    <lineage>
        <taxon>Bacteria</taxon>
        <taxon>Pseudomonadati</taxon>
        <taxon>Pseudomonadota</taxon>
        <taxon>Alphaproteobacteria</taxon>
        <taxon>Hyphomicrobiales</taxon>
        <taxon>Phyllobacteriaceae</taxon>
        <taxon>Aminobacter</taxon>
    </lineage>
</organism>